<protein>
    <submittedName>
        <fullName evidence="3">Spermatogenesis-associated protein 5</fullName>
    </submittedName>
</protein>
<dbReference type="Gene3D" id="1.10.8.60">
    <property type="match status" value="1"/>
</dbReference>
<dbReference type="GO" id="GO:0005524">
    <property type="term" value="F:ATP binding"/>
    <property type="evidence" value="ECO:0007669"/>
    <property type="project" value="UniProtKB-KW"/>
</dbReference>
<organism evidence="3 4">
    <name type="scientific">Chionoecetes opilio</name>
    <name type="common">Atlantic snow crab</name>
    <name type="synonym">Cancer opilio</name>
    <dbReference type="NCBI Taxonomy" id="41210"/>
    <lineage>
        <taxon>Eukaryota</taxon>
        <taxon>Metazoa</taxon>
        <taxon>Ecdysozoa</taxon>
        <taxon>Arthropoda</taxon>
        <taxon>Crustacea</taxon>
        <taxon>Multicrustacea</taxon>
        <taxon>Malacostraca</taxon>
        <taxon>Eumalacostraca</taxon>
        <taxon>Eucarida</taxon>
        <taxon>Decapoda</taxon>
        <taxon>Pleocyemata</taxon>
        <taxon>Brachyura</taxon>
        <taxon>Eubrachyura</taxon>
        <taxon>Majoidea</taxon>
        <taxon>Majidae</taxon>
        <taxon>Chionoecetes</taxon>
    </lineage>
</organism>
<name>A0A8J5CPK9_CHIOP</name>
<feature type="domain" description="AAA+ ATPase" evidence="2">
    <location>
        <begin position="226"/>
        <end position="356"/>
    </location>
</feature>
<sequence length="373" mass="41501">MAECHELALKLFSHPFITEWLKKILPSLHYRVVLMNERDLIRCDITAYTPVELRVGDTAWGFLAMPEEGTPRFWAGGVVSCCMDRQSASRPVFLIAATSQPARVAPKLRSPGRLEREIMVPLPDAQQRGRIFQQLMSTHRHDLTEDDINSVAKKAYGFSGADLSVLIRCAWLACTKRTKEKEDLKLSRDDVYAGLQSIVPTMLRHNYSAVSMKNIELYTCNPEKHSLKGLLLYGPPGCSKTMFVRALVHETSYSFFPLKCSNLLSKYVGETEKLLSQVFVRAQQAAPSVVFMDEVDSLCGERTGGGSLVSELLSLMAQTAVQRNIMVIGATNRPHGVDEALLRPGYLEQVITDLVRTCAAFETCALRVSTGAI</sequence>
<accession>A0A8J5CPK9</accession>
<keyword evidence="1" id="KW-0547">Nucleotide-binding</keyword>
<evidence type="ECO:0000256" key="1">
    <source>
        <dbReference type="RuleBase" id="RU003651"/>
    </source>
</evidence>
<dbReference type="InterPro" id="IPR003960">
    <property type="entry name" value="ATPase_AAA_CS"/>
</dbReference>
<keyword evidence="1" id="KW-0067">ATP-binding</keyword>
<dbReference type="Pfam" id="PF00004">
    <property type="entry name" value="AAA"/>
    <property type="match status" value="1"/>
</dbReference>
<dbReference type="PANTHER" id="PTHR23077">
    <property type="entry name" value="AAA-FAMILY ATPASE"/>
    <property type="match status" value="1"/>
</dbReference>
<dbReference type="InterPro" id="IPR003593">
    <property type="entry name" value="AAA+_ATPase"/>
</dbReference>
<dbReference type="AlphaFoldDB" id="A0A8J5CPK9"/>
<dbReference type="SMART" id="SM00382">
    <property type="entry name" value="AAA"/>
    <property type="match status" value="1"/>
</dbReference>
<dbReference type="InterPro" id="IPR050168">
    <property type="entry name" value="AAA_ATPase_domain"/>
</dbReference>
<reference evidence="3" key="1">
    <citation type="submission" date="2020-07" db="EMBL/GenBank/DDBJ databases">
        <title>The High-quality genome of the commercially important snow crab, Chionoecetes opilio.</title>
        <authorList>
            <person name="Jeong J.-H."/>
            <person name="Ryu S."/>
        </authorList>
    </citation>
    <scope>NUCLEOTIDE SEQUENCE</scope>
    <source>
        <strain evidence="3">MADBK_172401_WGS</strain>
        <tissue evidence="3">Digestive gland</tissue>
    </source>
</reference>
<gene>
    <name evidence="3" type="primary">Spata5_1</name>
    <name evidence="3" type="ORF">GWK47_053409</name>
</gene>
<comment type="similarity">
    <text evidence="1">Belongs to the AAA ATPase family.</text>
</comment>
<dbReference type="GO" id="GO:0016887">
    <property type="term" value="F:ATP hydrolysis activity"/>
    <property type="evidence" value="ECO:0007669"/>
    <property type="project" value="InterPro"/>
</dbReference>
<evidence type="ECO:0000313" key="3">
    <source>
        <dbReference type="EMBL" id="KAG0717949.1"/>
    </source>
</evidence>
<dbReference type="Gene3D" id="3.40.50.300">
    <property type="entry name" value="P-loop containing nucleotide triphosphate hydrolases"/>
    <property type="match status" value="2"/>
</dbReference>
<evidence type="ECO:0000313" key="4">
    <source>
        <dbReference type="Proteomes" id="UP000770661"/>
    </source>
</evidence>
<dbReference type="SUPFAM" id="SSF52540">
    <property type="entry name" value="P-loop containing nucleoside triphosphate hydrolases"/>
    <property type="match status" value="2"/>
</dbReference>
<dbReference type="InterPro" id="IPR003959">
    <property type="entry name" value="ATPase_AAA_core"/>
</dbReference>
<dbReference type="OrthoDB" id="6347711at2759"/>
<proteinExistence type="inferred from homology"/>
<dbReference type="PROSITE" id="PS00674">
    <property type="entry name" value="AAA"/>
    <property type="match status" value="1"/>
</dbReference>
<dbReference type="Proteomes" id="UP000770661">
    <property type="component" value="Unassembled WGS sequence"/>
</dbReference>
<dbReference type="InterPro" id="IPR027417">
    <property type="entry name" value="P-loop_NTPase"/>
</dbReference>
<dbReference type="PANTHER" id="PTHR23077:SF117">
    <property type="entry name" value="AAA+ ATPASE DOMAIN-CONTAINING PROTEIN"/>
    <property type="match status" value="1"/>
</dbReference>
<dbReference type="EMBL" id="JACEEZ010016852">
    <property type="protein sequence ID" value="KAG0717949.1"/>
    <property type="molecule type" value="Genomic_DNA"/>
</dbReference>
<comment type="caution">
    <text evidence="3">The sequence shown here is derived from an EMBL/GenBank/DDBJ whole genome shotgun (WGS) entry which is preliminary data.</text>
</comment>
<keyword evidence="4" id="KW-1185">Reference proteome</keyword>
<evidence type="ECO:0000259" key="2">
    <source>
        <dbReference type="SMART" id="SM00382"/>
    </source>
</evidence>